<evidence type="ECO:0000256" key="4">
    <source>
        <dbReference type="ARBA" id="ARBA00022801"/>
    </source>
</evidence>
<name>A0A835I0F4_9MAGN</name>
<dbReference type="PROSITE" id="PS00143">
    <property type="entry name" value="INSULINASE"/>
    <property type="match status" value="1"/>
</dbReference>
<dbReference type="GO" id="GO:0004222">
    <property type="term" value="F:metalloendopeptidase activity"/>
    <property type="evidence" value="ECO:0007669"/>
    <property type="project" value="InterPro"/>
</dbReference>
<keyword evidence="5" id="KW-0862">Zinc</keyword>
<proteinExistence type="inferred from homology"/>
<evidence type="ECO:0000313" key="9">
    <source>
        <dbReference type="Proteomes" id="UP000631114"/>
    </source>
</evidence>
<dbReference type="SUPFAM" id="SSF63411">
    <property type="entry name" value="LuxS/MPP-like metallohydrolase"/>
    <property type="match status" value="1"/>
</dbReference>
<keyword evidence="9" id="KW-1185">Reference proteome</keyword>
<keyword evidence="2" id="KW-0645">Protease</keyword>
<dbReference type="GO" id="GO:0046872">
    <property type="term" value="F:metal ion binding"/>
    <property type="evidence" value="ECO:0007669"/>
    <property type="project" value="UniProtKB-KW"/>
</dbReference>
<feature type="domain" description="Peptidase M16 N-terminal" evidence="7">
    <location>
        <begin position="53"/>
        <end position="150"/>
    </location>
</feature>
<accession>A0A835I0F4</accession>
<comment type="caution">
    <text evidence="8">The sequence shown here is derived from an EMBL/GenBank/DDBJ whole genome shotgun (WGS) entry which is preliminary data.</text>
</comment>
<dbReference type="InterPro" id="IPR011249">
    <property type="entry name" value="Metalloenz_LuxS/M16"/>
</dbReference>
<evidence type="ECO:0000256" key="6">
    <source>
        <dbReference type="ARBA" id="ARBA00023049"/>
    </source>
</evidence>
<comment type="similarity">
    <text evidence="1">Belongs to the peptidase M16 family.</text>
</comment>
<evidence type="ECO:0000259" key="7">
    <source>
        <dbReference type="Pfam" id="PF00675"/>
    </source>
</evidence>
<dbReference type="InterPro" id="IPR001431">
    <property type="entry name" value="Pept_M16_Zn_BS"/>
</dbReference>
<dbReference type="Proteomes" id="UP000631114">
    <property type="component" value="Unassembled WGS sequence"/>
</dbReference>
<dbReference type="PANTHER" id="PTHR43690">
    <property type="entry name" value="NARDILYSIN"/>
    <property type="match status" value="1"/>
</dbReference>
<organism evidence="8 9">
    <name type="scientific">Coptis chinensis</name>
    <dbReference type="NCBI Taxonomy" id="261450"/>
    <lineage>
        <taxon>Eukaryota</taxon>
        <taxon>Viridiplantae</taxon>
        <taxon>Streptophyta</taxon>
        <taxon>Embryophyta</taxon>
        <taxon>Tracheophyta</taxon>
        <taxon>Spermatophyta</taxon>
        <taxon>Magnoliopsida</taxon>
        <taxon>Ranunculales</taxon>
        <taxon>Ranunculaceae</taxon>
        <taxon>Coptidoideae</taxon>
        <taxon>Coptis</taxon>
    </lineage>
</organism>
<dbReference type="PANTHER" id="PTHR43690:SF34">
    <property type="entry name" value="ZINC PROTEASE PQQL-LIKE"/>
    <property type="match status" value="1"/>
</dbReference>
<keyword evidence="4" id="KW-0378">Hydrolase</keyword>
<dbReference type="GO" id="GO:0006508">
    <property type="term" value="P:proteolysis"/>
    <property type="evidence" value="ECO:0007669"/>
    <property type="project" value="UniProtKB-KW"/>
</dbReference>
<keyword evidence="3" id="KW-0479">Metal-binding</keyword>
<evidence type="ECO:0000256" key="3">
    <source>
        <dbReference type="ARBA" id="ARBA00022723"/>
    </source>
</evidence>
<evidence type="ECO:0000256" key="5">
    <source>
        <dbReference type="ARBA" id="ARBA00022833"/>
    </source>
</evidence>
<dbReference type="EMBL" id="JADFTS010000004">
    <property type="protein sequence ID" value="KAF9609031.1"/>
    <property type="molecule type" value="Genomic_DNA"/>
</dbReference>
<dbReference type="AlphaFoldDB" id="A0A835I0F4"/>
<sequence>MDLLAAEISQRHGFRSLKVASNISMEDVLDEKPVGVEYGRLDNGLRYYMRSNSKPKMHDALALAVKVGSVAEEEAERGVAHIVEHLAFSGTQNYTNHDIVKFLESIGAEFGACQNASTSADETIYELLVPVDKPQLLSLAISILAEFTSELKGWRQDNDLIDRVAASEKLYYDADINQVGQGDSQYFSYDRKHVKNHDTDRAKFLVSSVSNCGEYCIWRMDLISYMGQLPRVFLIKHFLNCGLPLLPASAFKYQYARKSSSPPPNRLLPPIAKPGKGKCTTASTVLEMIKDVEIAVSCRKGRTGTAAGDVAFPKGNKNFSSVLKRHKRRLSNKPVGTHDMMVGLVHA</sequence>
<dbReference type="Gene3D" id="3.30.830.10">
    <property type="entry name" value="Metalloenzyme, LuxS/M16 peptidase-like"/>
    <property type="match status" value="1"/>
</dbReference>
<keyword evidence="6" id="KW-0482">Metalloprotease</keyword>
<evidence type="ECO:0000256" key="2">
    <source>
        <dbReference type="ARBA" id="ARBA00022670"/>
    </source>
</evidence>
<feature type="non-terminal residue" evidence="8">
    <location>
        <position position="1"/>
    </location>
</feature>
<dbReference type="InterPro" id="IPR011765">
    <property type="entry name" value="Pept_M16_N"/>
</dbReference>
<gene>
    <name evidence="8" type="ORF">IFM89_012471</name>
</gene>
<dbReference type="OrthoDB" id="1922652at2759"/>
<evidence type="ECO:0000256" key="1">
    <source>
        <dbReference type="ARBA" id="ARBA00007261"/>
    </source>
</evidence>
<dbReference type="InterPro" id="IPR050626">
    <property type="entry name" value="Peptidase_M16"/>
</dbReference>
<reference evidence="8 9" key="1">
    <citation type="submission" date="2020-10" db="EMBL/GenBank/DDBJ databases">
        <title>The Coptis chinensis genome and diversification of protoberbering-type alkaloids.</title>
        <authorList>
            <person name="Wang B."/>
            <person name="Shu S."/>
            <person name="Song C."/>
            <person name="Liu Y."/>
        </authorList>
    </citation>
    <scope>NUCLEOTIDE SEQUENCE [LARGE SCALE GENOMIC DNA]</scope>
    <source>
        <strain evidence="8">HL-2020</strain>
        <tissue evidence="8">Leaf</tissue>
    </source>
</reference>
<evidence type="ECO:0000313" key="8">
    <source>
        <dbReference type="EMBL" id="KAF9609031.1"/>
    </source>
</evidence>
<dbReference type="Pfam" id="PF00675">
    <property type="entry name" value="Peptidase_M16"/>
    <property type="match status" value="1"/>
</dbReference>
<protein>
    <recommendedName>
        <fullName evidence="7">Peptidase M16 N-terminal domain-containing protein</fullName>
    </recommendedName>
</protein>